<organism evidence="12 13">
    <name type="scientific">Bacteroides uniformis</name>
    <dbReference type="NCBI Taxonomy" id="820"/>
    <lineage>
        <taxon>Bacteria</taxon>
        <taxon>Pseudomonadati</taxon>
        <taxon>Bacteroidota</taxon>
        <taxon>Bacteroidia</taxon>
        <taxon>Bacteroidales</taxon>
        <taxon>Bacteroidaceae</taxon>
        <taxon>Bacteroides</taxon>
    </lineage>
</organism>
<dbReference type="SUPFAM" id="SSF46689">
    <property type="entry name" value="Homeodomain-like"/>
    <property type="match status" value="1"/>
</dbReference>
<dbReference type="GO" id="GO:0003700">
    <property type="term" value="F:DNA-binding transcription factor activity"/>
    <property type="evidence" value="ECO:0007669"/>
    <property type="project" value="InterPro"/>
</dbReference>
<dbReference type="SUPFAM" id="SSF52172">
    <property type="entry name" value="CheY-like"/>
    <property type="match status" value="1"/>
</dbReference>
<dbReference type="RefSeq" id="WP_057087431.1">
    <property type="nucleotide sequence ID" value="NZ_CYZF01000003.1"/>
</dbReference>
<dbReference type="PROSITE" id="PS51257">
    <property type="entry name" value="PROKAR_LIPOPROTEIN"/>
    <property type="match status" value="1"/>
</dbReference>
<dbReference type="InterPro" id="IPR009057">
    <property type="entry name" value="Homeodomain-like_sf"/>
</dbReference>
<dbReference type="CDD" id="cd00075">
    <property type="entry name" value="HATPase"/>
    <property type="match status" value="1"/>
</dbReference>
<dbReference type="SMART" id="SM00448">
    <property type="entry name" value="REC"/>
    <property type="match status" value="1"/>
</dbReference>
<reference evidence="12 13" key="1">
    <citation type="submission" date="2015-09" db="EMBL/GenBank/DDBJ databases">
        <authorList>
            <consortium name="Pathogen Informatics"/>
        </authorList>
    </citation>
    <scope>NUCLEOTIDE SEQUENCE [LARGE SCALE GENOMIC DNA]</scope>
    <source>
        <strain evidence="12 13">2789STDY5608791</strain>
    </source>
</reference>
<dbReference type="EMBL" id="CYZF01000003">
    <property type="protein sequence ID" value="CUO18083.1"/>
    <property type="molecule type" value="Genomic_DNA"/>
</dbReference>
<dbReference type="EC" id="2.7.13.3" evidence="2"/>
<feature type="domain" description="Histidine kinase" evidence="10">
    <location>
        <begin position="828"/>
        <end position="1063"/>
    </location>
</feature>
<dbReference type="PRINTS" id="PR00344">
    <property type="entry name" value="BCTRLSENSOR"/>
</dbReference>
<evidence type="ECO:0000259" key="9">
    <source>
        <dbReference type="PROSITE" id="PS01124"/>
    </source>
</evidence>
<evidence type="ECO:0000256" key="1">
    <source>
        <dbReference type="ARBA" id="ARBA00000085"/>
    </source>
</evidence>
<dbReference type="InterPro" id="IPR011110">
    <property type="entry name" value="Reg_prop"/>
</dbReference>
<dbReference type="CDD" id="cd00082">
    <property type="entry name" value="HisKA"/>
    <property type="match status" value="1"/>
</dbReference>
<dbReference type="InterPro" id="IPR001789">
    <property type="entry name" value="Sig_transdc_resp-reg_receiver"/>
</dbReference>
<dbReference type="InterPro" id="IPR013783">
    <property type="entry name" value="Ig-like_fold"/>
</dbReference>
<evidence type="ECO:0000313" key="12">
    <source>
        <dbReference type="EMBL" id="CUO18083.1"/>
    </source>
</evidence>
<evidence type="ECO:0000256" key="3">
    <source>
        <dbReference type="ARBA" id="ARBA00022553"/>
    </source>
</evidence>
<proteinExistence type="predicted"/>
<dbReference type="Gene3D" id="2.60.40.10">
    <property type="entry name" value="Immunoglobulins"/>
    <property type="match status" value="1"/>
</dbReference>
<evidence type="ECO:0000313" key="13">
    <source>
        <dbReference type="Proteomes" id="UP000095419"/>
    </source>
</evidence>
<dbReference type="Gene3D" id="1.10.287.130">
    <property type="match status" value="1"/>
</dbReference>
<dbReference type="Gene3D" id="3.30.565.10">
    <property type="entry name" value="Histidine kinase-like ATPase, C-terminal domain"/>
    <property type="match status" value="1"/>
</dbReference>
<dbReference type="InterPro" id="IPR011123">
    <property type="entry name" value="Y_Y_Y"/>
</dbReference>
<dbReference type="Gene3D" id="1.10.10.60">
    <property type="entry name" value="Homeodomain-like"/>
    <property type="match status" value="1"/>
</dbReference>
<keyword evidence="3 7" id="KW-0597">Phosphoprotein</keyword>
<keyword evidence="5" id="KW-0238">DNA-binding</keyword>
<evidence type="ECO:0000256" key="6">
    <source>
        <dbReference type="ARBA" id="ARBA00023163"/>
    </source>
</evidence>
<dbReference type="SMART" id="SM00387">
    <property type="entry name" value="HATPase_c"/>
    <property type="match status" value="1"/>
</dbReference>
<accession>A0A174CY50</accession>
<dbReference type="Gene3D" id="2.130.10.10">
    <property type="entry name" value="YVTN repeat-like/Quinoprotein amine dehydrogenase"/>
    <property type="match status" value="2"/>
</dbReference>
<evidence type="ECO:0000259" key="10">
    <source>
        <dbReference type="PROSITE" id="PS50109"/>
    </source>
</evidence>
<dbReference type="PROSITE" id="PS50109">
    <property type="entry name" value="HIS_KIN"/>
    <property type="match status" value="1"/>
</dbReference>
<feature type="signal peptide" evidence="8">
    <location>
        <begin position="1"/>
        <end position="26"/>
    </location>
</feature>
<dbReference type="SMART" id="SM00342">
    <property type="entry name" value="HTH_ARAC"/>
    <property type="match status" value="1"/>
</dbReference>
<dbReference type="SUPFAM" id="SSF63829">
    <property type="entry name" value="Calcium-dependent phosphotriesterase"/>
    <property type="match status" value="1"/>
</dbReference>
<dbReference type="Pfam" id="PF00512">
    <property type="entry name" value="HisKA"/>
    <property type="match status" value="1"/>
</dbReference>
<dbReference type="SUPFAM" id="SSF50998">
    <property type="entry name" value="Quinoprotein alcohol dehydrogenase-like"/>
    <property type="match status" value="1"/>
</dbReference>
<dbReference type="Pfam" id="PF00072">
    <property type="entry name" value="Response_reg"/>
    <property type="match status" value="1"/>
</dbReference>
<protein>
    <recommendedName>
        <fullName evidence="2">histidine kinase</fullName>
        <ecNumber evidence="2">2.7.13.3</ecNumber>
    </recommendedName>
</protein>
<dbReference type="PANTHER" id="PTHR43547">
    <property type="entry name" value="TWO-COMPONENT HISTIDINE KINASE"/>
    <property type="match status" value="1"/>
</dbReference>
<feature type="modified residue" description="4-aspartylphosphate" evidence="7">
    <location>
        <position position="1151"/>
    </location>
</feature>
<dbReference type="Pfam" id="PF07495">
    <property type="entry name" value="Y_Y_Y"/>
    <property type="match status" value="1"/>
</dbReference>
<keyword evidence="4" id="KW-0805">Transcription regulation</keyword>
<sequence length="1348" mass="155083">MKKIILSLIALSAIAVSSCQPTTAKAEAEKQDVYRISATISNQNITDFQEDAQGYIWIGTTRGLNRFNAHEYRQYYSSNDSLQLPGDRIQDIFMDSRKRLWIATTNGTCRYTDQDNFCQIPINVPYNNRNGHQFIESKDGKIFLNMVVHLCVYNPETDTFNRIFINFDPDKTYKQTCYIDNNNCLWAVNPVSIRCYDSRNMQLTDSIPMPQKITYSYMHNHTSLWLASKNRLFIFDTESKRFKTTPEAISNHPILSKAAITYIHPYDKNRLLICTQKHTFLYNHIENTVIHEKENGFPFEVPQHGIKCMYTDSHKNLWIGSPDQGYTVRYHYKERFNSNNYLRSFFHQKSIIALDADSCNLYISTLKDGMYIYNLNTKHIEAVNISRILPAQNTENIIVRHIYHDKDRHIWLATNTNQVIKCVLESNQLKATSIFSVPSVLCITQDRNGTIWAGSFSQAIYALKKGEKVFTPVSLYPQSFFTFTPTLRPLSNGEVWIASFANKIRSINPDTWKIRIPDISRADSLACIRRSKFIPSVLYEDSQGDIWIGTSHNGLLRYTSQNHKLSPISGIGCTEICSIEEDMQGNLWISTLYGLSKYERRTNQISNYYASDGIGGNQFYDRASCRLSNGTLVFGGTHGMTFFNPVETPFKYDVPLTFENLKIHNKLVYPGKNAIIDKDLSYQPDVYLKHSQTSFSISFAALDYSEYERIHYHYQLEGIDRYWINAHTNREAYYANLPTGTYMFKVKITNEDQSIIGEEKQLRIIVKPAPWNTWWARCAYALVIIGIAGTLIHSWRRVRIEKETACRAEQEKAQEQKMNKTYMSYFTNISHEFRTPLTTMLGSIRQLCAAPGQYSANRELLNVLQDGILRMLQLVNQLLDFNKLDNDNLGLEVQQTNLASTIKRIISFFNINAQSKNITLSIQGLHHDILYWADEDKVEKILSNLLSNAMKFTPTGGEIEISFAIVTRQEAEEFFCLTEQDKSVRYIRISVTNTGENIPEEQLEKIFERFYQIKGNKGTYNWGTGIGLYYARSLARLHHGYLKAANRKEGNGAMFILILPADDFSYTKEERFYGKKTLLNNTSIEPAKIEPDAAREGKTSPKTILIVDDDPAIMHYLQILLTPHYHIISRLNSTNIFQTIVDEAPDLILSDVLMPDKDGYQLCKEIKTNLQFCHIPVVLVTAKSTVENQIEGLHTGADAYVPKPFEPAYLLALIESLLTNRDKMRSFLVSNTRTSRMKELTLAPKDEAFMAELYKLMENELDNPELDITRMAELLKISRTKFYYKVKGLTGKNPSVFFRTYKLNRAAELIKEGTYTISEIADMTGFNTLPHFSTCFKKQFGVNPSEYQ</sequence>
<dbReference type="PROSITE" id="PS50110">
    <property type="entry name" value="RESPONSE_REGULATORY"/>
    <property type="match status" value="1"/>
</dbReference>
<comment type="catalytic activity">
    <reaction evidence="1">
        <text>ATP + protein L-histidine = ADP + protein N-phospho-L-histidine.</text>
        <dbReference type="EC" id="2.7.13.3"/>
    </reaction>
</comment>
<gene>
    <name evidence="12" type="primary">yycG_3</name>
    <name evidence="12" type="ORF">ERS417307_01129</name>
</gene>
<dbReference type="PANTHER" id="PTHR43547:SF2">
    <property type="entry name" value="HYBRID SIGNAL TRANSDUCTION HISTIDINE KINASE C"/>
    <property type="match status" value="1"/>
</dbReference>
<dbReference type="InterPro" id="IPR011006">
    <property type="entry name" value="CheY-like_superfamily"/>
</dbReference>
<dbReference type="InterPro" id="IPR018060">
    <property type="entry name" value="HTH_AraC"/>
</dbReference>
<dbReference type="PROSITE" id="PS00041">
    <property type="entry name" value="HTH_ARAC_FAMILY_1"/>
    <property type="match status" value="1"/>
</dbReference>
<evidence type="ECO:0000256" key="4">
    <source>
        <dbReference type="ARBA" id="ARBA00023015"/>
    </source>
</evidence>
<feature type="chain" id="PRO_5008019592" description="histidine kinase" evidence="8">
    <location>
        <begin position="27"/>
        <end position="1348"/>
    </location>
</feature>
<dbReference type="Pfam" id="PF12833">
    <property type="entry name" value="HTH_18"/>
    <property type="match status" value="1"/>
</dbReference>
<dbReference type="SMART" id="SM00388">
    <property type="entry name" value="HisKA"/>
    <property type="match status" value="1"/>
</dbReference>
<dbReference type="GO" id="GO:0043565">
    <property type="term" value="F:sequence-specific DNA binding"/>
    <property type="evidence" value="ECO:0007669"/>
    <property type="project" value="InterPro"/>
</dbReference>
<dbReference type="InterPro" id="IPR011047">
    <property type="entry name" value="Quinoprotein_ADH-like_sf"/>
</dbReference>
<dbReference type="Gene3D" id="3.40.50.2300">
    <property type="match status" value="1"/>
</dbReference>
<feature type="domain" description="Response regulatory" evidence="11">
    <location>
        <begin position="1103"/>
        <end position="1218"/>
    </location>
</feature>
<dbReference type="GO" id="GO:0000155">
    <property type="term" value="F:phosphorelay sensor kinase activity"/>
    <property type="evidence" value="ECO:0007669"/>
    <property type="project" value="InterPro"/>
</dbReference>
<keyword evidence="12" id="KW-0418">Kinase</keyword>
<evidence type="ECO:0000256" key="8">
    <source>
        <dbReference type="SAM" id="SignalP"/>
    </source>
</evidence>
<dbReference type="InterPro" id="IPR003661">
    <property type="entry name" value="HisK_dim/P_dom"/>
</dbReference>
<evidence type="ECO:0000256" key="5">
    <source>
        <dbReference type="ARBA" id="ARBA00023125"/>
    </source>
</evidence>
<dbReference type="Proteomes" id="UP000095419">
    <property type="component" value="Unassembled WGS sequence"/>
</dbReference>
<dbReference type="InterPro" id="IPR015943">
    <property type="entry name" value="WD40/YVTN_repeat-like_dom_sf"/>
</dbReference>
<dbReference type="InterPro" id="IPR036890">
    <property type="entry name" value="HATPase_C_sf"/>
</dbReference>
<dbReference type="SUPFAM" id="SSF55874">
    <property type="entry name" value="ATPase domain of HSP90 chaperone/DNA topoisomerase II/histidine kinase"/>
    <property type="match status" value="1"/>
</dbReference>
<keyword evidence="6" id="KW-0804">Transcription</keyword>
<name>A0A174CY50_BACUN</name>
<dbReference type="SUPFAM" id="SSF47384">
    <property type="entry name" value="Homodimeric domain of signal transducing histidine kinase"/>
    <property type="match status" value="1"/>
</dbReference>
<dbReference type="InterPro" id="IPR018062">
    <property type="entry name" value="HTH_AraC-typ_CS"/>
</dbReference>
<dbReference type="Pfam" id="PF02518">
    <property type="entry name" value="HATPase_c"/>
    <property type="match status" value="1"/>
</dbReference>
<feature type="domain" description="HTH araC/xylS-type" evidence="9">
    <location>
        <begin position="1251"/>
        <end position="1348"/>
    </location>
</feature>
<dbReference type="InterPro" id="IPR005467">
    <property type="entry name" value="His_kinase_dom"/>
</dbReference>
<keyword evidence="12" id="KW-0808">Transferase</keyword>
<dbReference type="PROSITE" id="PS01124">
    <property type="entry name" value="HTH_ARAC_FAMILY_2"/>
    <property type="match status" value="1"/>
</dbReference>
<dbReference type="Pfam" id="PF07494">
    <property type="entry name" value="Reg_prop"/>
    <property type="match status" value="3"/>
</dbReference>
<evidence type="ECO:0000256" key="2">
    <source>
        <dbReference type="ARBA" id="ARBA00012438"/>
    </source>
</evidence>
<keyword evidence="8" id="KW-0732">Signal</keyword>
<dbReference type="FunFam" id="2.60.40.10:FF:000791">
    <property type="entry name" value="Two-component system sensor histidine kinase/response regulator"/>
    <property type="match status" value="1"/>
</dbReference>
<evidence type="ECO:0000259" key="11">
    <source>
        <dbReference type="PROSITE" id="PS50110"/>
    </source>
</evidence>
<evidence type="ECO:0000256" key="7">
    <source>
        <dbReference type="PROSITE-ProRule" id="PRU00169"/>
    </source>
</evidence>
<dbReference type="InterPro" id="IPR036097">
    <property type="entry name" value="HisK_dim/P_sf"/>
</dbReference>
<dbReference type="InterPro" id="IPR004358">
    <property type="entry name" value="Sig_transdc_His_kin-like_C"/>
</dbReference>
<dbReference type="InterPro" id="IPR003594">
    <property type="entry name" value="HATPase_dom"/>
</dbReference>